<proteinExistence type="predicted"/>
<reference evidence="2 3" key="1">
    <citation type="journal article" date="2024" name="Science">
        <title>Giant polyketide synthase enzymes in the biosynthesis of giant marine polyether toxins.</title>
        <authorList>
            <person name="Fallon T.R."/>
            <person name="Shende V.V."/>
            <person name="Wierzbicki I.H."/>
            <person name="Pendleton A.L."/>
            <person name="Watervoot N.F."/>
            <person name="Auber R.P."/>
            <person name="Gonzalez D.J."/>
            <person name="Wisecaver J.H."/>
            <person name="Moore B.S."/>
        </authorList>
    </citation>
    <scope>NUCLEOTIDE SEQUENCE [LARGE SCALE GENOMIC DNA]</scope>
    <source>
        <strain evidence="2 3">12B1</strain>
    </source>
</reference>
<feature type="region of interest" description="Disordered" evidence="1">
    <location>
        <begin position="248"/>
        <end position="275"/>
    </location>
</feature>
<dbReference type="AlphaFoldDB" id="A0AB34JJ07"/>
<feature type="compositionally biased region" description="Acidic residues" evidence="1">
    <location>
        <begin position="260"/>
        <end position="269"/>
    </location>
</feature>
<evidence type="ECO:0000313" key="2">
    <source>
        <dbReference type="EMBL" id="KAL1521901.1"/>
    </source>
</evidence>
<evidence type="ECO:0000313" key="3">
    <source>
        <dbReference type="Proteomes" id="UP001515480"/>
    </source>
</evidence>
<dbReference type="Proteomes" id="UP001515480">
    <property type="component" value="Unassembled WGS sequence"/>
</dbReference>
<sequence>MVLSAPPLLEEMGPDSCVSDENLRRTRGGWAPGSPRHADGANRAYSALGGFVGPPDVVSSALHDRVLALDRDLDGCRYLVDSPKCRHALQARLRLIRDCACHSVTHLIRAHAPSVSSAAALLHDKLVRHAVFYGLAPPPDSPASAVRRAGHLLHLPCRFGGHGFTSAAVTAPAAFLASSLEAFSALRHLLPHFGATQILSDPRPTFVAMRAAHQGVLSALSVVSSGYDAIESSDPYTDAFGDEHRPFRPSGLPAFAPSPPEDEPDDDEPVLAAPPARKRPLPVVLPLPAYLDLAATRYMCAQRTFTAVLHHCGWLDLQLSGSARDAALLTSVSQRGAHDFHHASLSDPRARVPSPVYRLGLLYHLGLPIPGLASTDALGDRAVSTSQHSSRHSAVLAAWHHAAADAHSVAGVIREPADHSSYAPGKRPDLYVPDLNLALDVKTASLFTSKTSPALASHTALVATAEAFLLRAYGDPRSGGAGEYSPAVAKGTSVTLLISEVTGARHSHAERFLRACASAYTDRHPLADGSSFDPSFYARHSSFLSVASLRGLGGELLTAVLSAVPAASFRRRASSGHSSPACSGPHKRARLYC</sequence>
<evidence type="ECO:0000256" key="1">
    <source>
        <dbReference type="SAM" id="MobiDB-lite"/>
    </source>
</evidence>
<protein>
    <submittedName>
        <fullName evidence="2">Uncharacterized protein</fullName>
    </submittedName>
</protein>
<keyword evidence="3" id="KW-1185">Reference proteome</keyword>
<accession>A0AB34JJ07</accession>
<name>A0AB34JJ07_PRYPA</name>
<dbReference type="EMBL" id="JBGBPQ010000007">
    <property type="protein sequence ID" value="KAL1521901.1"/>
    <property type="molecule type" value="Genomic_DNA"/>
</dbReference>
<organism evidence="2 3">
    <name type="scientific">Prymnesium parvum</name>
    <name type="common">Toxic golden alga</name>
    <dbReference type="NCBI Taxonomy" id="97485"/>
    <lineage>
        <taxon>Eukaryota</taxon>
        <taxon>Haptista</taxon>
        <taxon>Haptophyta</taxon>
        <taxon>Prymnesiophyceae</taxon>
        <taxon>Prymnesiales</taxon>
        <taxon>Prymnesiaceae</taxon>
        <taxon>Prymnesium</taxon>
    </lineage>
</organism>
<comment type="caution">
    <text evidence="2">The sequence shown here is derived from an EMBL/GenBank/DDBJ whole genome shotgun (WGS) entry which is preliminary data.</text>
</comment>
<feature type="region of interest" description="Disordered" evidence="1">
    <location>
        <begin position="573"/>
        <end position="593"/>
    </location>
</feature>
<gene>
    <name evidence="2" type="ORF">AB1Y20_021552</name>
</gene>